<evidence type="ECO:0000256" key="2">
    <source>
        <dbReference type="ARBA" id="ARBA00022692"/>
    </source>
</evidence>
<sequence>MFSFFLLRFILSTTSADLLPPFELSSDRKVGYWEFGGSSIVQQDVIMLAPPVQYNKGYVWTNVEIPTGSWSITYKLKIHTGTGGGGFGLWFVDKYGASGPLHGGPVSFKGIGILGTLRSSEKDDSYHLHFNILQNNGNDNYGINTLPKANKEIPLDRSQPFYIQLQFSNNQLSAYFSTKEGQKGTEIATTKITANIRDGYIGVTAQSDAYTSRFDLYGVEFELGISTADNAHSGSSKTNTDSSSGSSKPRQASFGKDAPSGHYSPEIKNLLRNPVFEKTLRELNTFITENEKNPGDATPTDVLDIISEMNTASYDVASFKELNSFVTQTLMPYSQKWHTRTLKIIDHVQSARNIMGAAWNYTHEMMDNMNATIKMSSVKTTFKVIDLAELLTSEADAVLEDDSLIGEQSGLVSLLVKGAIVEFAALVIFFILIQFNSVKEKIFGPSY</sequence>
<evidence type="ECO:0000313" key="10">
    <source>
        <dbReference type="EMBL" id="OHT11016.1"/>
    </source>
</evidence>
<evidence type="ECO:0000256" key="1">
    <source>
        <dbReference type="ARBA" id="ARBA00004479"/>
    </source>
</evidence>
<dbReference type="EMBL" id="MLAK01000596">
    <property type="protein sequence ID" value="OHT11016.1"/>
    <property type="molecule type" value="Genomic_DNA"/>
</dbReference>
<evidence type="ECO:0000256" key="4">
    <source>
        <dbReference type="ARBA" id="ARBA00022989"/>
    </source>
</evidence>
<dbReference type="InterPro" id="IPR051136">
    <property type="entry name" value="Intracellular_Lectin-GPT"/>
</dbReference>
<dbReference type="GeneID" id="94835539"/>
<dbReference type="Pfam" id="PF03388">
    <property type="entry name" value="Lectin_leg-like"/>
    <property type="match status" value="1"/>
</dbReference>
<evidence type="ECO:0000313" key="11">
    <source>
        <dbReference type="Proteomes" id="UP000179807"/>
    </source>
</evidence>
<dbReference type="Gene3D" id="2.60.120.200">
    <property type="match status" value="1"/>
</dbReference>
<protein>
    <submittedName>
        <fullName evidence="10">Legume-like lectin family protein</fullName>
    </submittedName>
</protein>
<feature type="transmembrane region" description="Helical" evidence="7">
    <location>
        <begin position="411"/>
        <end position="433"/>
    </location>
</feature>
<dbReference type="SUPFAM" id="SSF49899">
    <property type="entry name" value="Concanavalin A-like lectins/glucanases"/>
    <property type="match status" value="1"/>
</dbReference>
<dbReference type="PROSITE" id="PS51328">
    <property type="entry name" value="L_LECTIN_LIKE"/>
    <property type="match status" value="1"/>
</dbReference>
<dbReference type="GO" id="GO:0005789">
    <property type="term" value="C:endoplasmic reticulum membrane"/>
    <property type="evidence" value="ECO:0007669"/>
    <property type="project" value="TreeGrafter"/>
</dbReference>
<dbReference type="InterPro" id="IPR013320">
    <property type="entry name" value="ConA-like_dom_sf"/>
</dbReference>
<keyword evidence="2 7" id="KW-0812">Transmembrane</keyword>
<feature type="signal peptide" evidence="8">
    <location>
        <begin position="1"/>
        <end position="16"/>
    </location>
</feature>
<dbReference type="PANTHER" id="PTHR12223:SF28">
    <property type="entry name" value="LECTIN, MANNOSE BINDING 1 LIKE"/>
    <property type="match status" value="1"/>
</dbReference>
<dbReference type="GO" id="GO:0030134">
    <property type="term" value="C:COPII-coated ER to Golgi transport vesicle"/>
    <property type="evidence" value="ECO:0007669"/>
    <property type="project" value="TreeGrafter"/>
</dbReference>
<name>A0A1J4KJ92_9EUKA</name>
<gene>
    <name evidence="10" type="ORF">TRFO_19515</name>
</gene>
<comment type="caution">
    <text evidence="10">The sequence shown here is derived from an EMBL/GenBank/DDBJ whole genome shotgun (WGS) entry which is preliminary data.</text>
</comment>
<proteinExistence type="predicted"/>
<feature type="chain" id="PRO_5012385096" evidence="8">
    <location>
        <begin position="17"/>
        <end position="447"/>
    </location>
</feature>
<keyword evidence="11" id="KW-1185">Reference proteome</keyword>
<evidence type="ECO:0000256" key="8">
    <source>
        <dbReference type="SAM" id="SignalP"/>
    </source>
</evidence>
<dbReference type="CDD" id="cd07308">
    <property type="entry name" value="lectin_leg-like"/>
    <property type="match status" value="1"/>
</dbReference>
<dbReference type="GO" id="GO:0005537">
    <property type="term" value="F:D-mannose binding"/>
    <property type="evidence" value="ECO:0007669"/>
    <property type="project" value="TreeGrafter"/>
</dbReference>
<reference evidence="10" key="1">
    <citation type="submission" date="2016-10" db="EMBL/GenBank/DDBJ databases">
        <authorList>
            <person name="Benchimol M."/>
            <person name="Almeida L.G."/>
            <person name="Vasconcelos A.T."/>
            <person name="Perreira-Neves A."/>
            <person name="Rosa I.A."/>
            <person name="Tasca T."/>
            <person name="Bogo M.R."/>
            <person name="de Souza W."/>
        </authorList>
    </citation>
    <scope>NUCLEOTIDE SEQUENCE [LARGE SCALE GENOMIC DNA]</scope>
    <source>
        <strain evidence="10">K</strain>
    </source>
</reference>
<dbReference type="GO" id="GO:0006888">
    <property type="term" value="P:endoplasmic reticulum to Golgi vesicle-mediated transport"/>
    <property type="evidence" value="ECO:0007669"/>
    <property type="project" value="TreeGrafter"/>
</dbReference>
<feature type="region of interest" description="Disordered" evidence="6">
    <location>
        <begin position="229"/>
        <end position="266"/>
    </location>
</feature>
<evidence type="ECO:0000256" key="5">
    <source>
        <dbReference type="ARBA" id="ARBA00023136"/>
    </source>
</evidence>
<comment type="subcellular location">
    <subcellularLocation>
        <location evidence="1">Membrane</location>
        <topology evidence="1">Single-pass type I membrane protein</topology>
    </subcellularLocation>
</comment>
<feature type="domain" description="L-type lectin-like" evidence="9">
    <location>
        <begin position="10"/>
        <end position="224"/>
    </location>
</feature>
<dbReference type="PANTHER" id="PTHR12223">
    <property type="entry name" value="VESICULAR MANNOSE-BINDING LECTIN"/>
    <property type="match status" value="1"/>
</dbReference>
<evidence type="ECO:0000256" key="3">
    <source>
        <dbReference type="ARBA" id="ARBA00022729"/>
    </source>
</evidence>
<dbReference type="RefSeq" id="XP_068364152.1">
    <property type="nucleotide sequence ID" value="XM_068500835.1"/>
</dbReference>
<dbReference type="VEuPathDB" id="TrichDB:TRFO_19515"/>
<evidence type="ECO:0000256" key="7">
    <source>
        <dbReference type="SAM" id="Phobius"/>
    </source>
</evidence>
<dbReference type="GO" id="GO:0005793">
    <property type="term" value="C:endoplasmic reticulum-Golgi intermediate compartment"/>
    <property type="evidence" value="ECO:0007669"/>
    <property type="project" value="TreeGrafter"/>
</dbReference>
<evidence type="ECO:0000259" key="9">
    <source>
        <dbReference type="PROSITE" id="PS51328"/>
    </source>
</evidence>
<keyword evidence="4 7" id="KW-1133">Transmembrane helix</keyword>
<organism evidence="10 11">
    <name type="scientific">Tritrichomonas foetus</name>
    <dbReference type="NCBI Taxonomy" id="1144522"/>
    <lineage>
        <taxon>Eukaryota</taxon>
        <taxon>Metamonada</taxon>
        <taxon>Parabasalia</taxon>
        <taxon>Tritrichomonadida</taxon>
        <taxon>Tritrichomonadidae</taxon>
        <taxon>Tritrichomonas</taxon>
    </lineage>
</organism>
<dbReference type="GO" id="GO:0000139">
    <property type="term" value="C:Golgi membrane"/>
    <property type="evidence" value="ECO:0007669"/>
    <property type="project" value="TreeGrafter"/>
</dbReference>
<dbReference type="OrthoDB" id="10265722at2759"/>
<keyword evidence="3 8" id="KW-0732">Signal</keyword>
<keyword evidence="5 7" id="KW-0472">Membrane</keyword>
<dbReference type="InterPro" id="IPR005052">
    <property type="entry name" value="Lectin_leg"/>
</dbReference>
<evidence type="ECO:0000256" key="6">
    <source>
        <dbReference type="SAM" id="MobiDB-lite"/>
    </source>
</evidence>
<feature type="compositionally biased region" description="Low complexity" evidence="6">
    <location>
        <begin position="233"/>
        <end position="248"/>
    </location>
</feature>
<dbReference type="Proteomes" id="UP000179807">
    <property type="component" value="Unassembled WGS sequence"/>
</dbReference>
<dbReference type="AlphaFoldDB" id="A0A1J4KJ92"/>
<accession>A0A1J4KJ92</accession>